<accession>A0A176RZK1</accession>
<dbReference type="PATRIC" id="fig|1003181.4.peg.4109"/>
<dbReference type="EMBL" id="LUTY01001808">
    <property type="protein sequence ID" value="OAD21190.1"/>
    <property type="molecule type" value="Genomic_DNA"/>
</dbReference>
<reference evidence="1 2" key="1">
    <citation type="submission" date="2016-05" db="EMBL/GenBank/DDBJ databases">
        <title>Single-cell genome of chain-forming Candidatus Thiomargarita nelsonii and comparison to other large sulfur-oxidizing bacteria.</title>
        <authorList>
            <person name="Winkel M."/>
            <person name="Salman V."/>
            <person name="Woyke T."/>
            <person name="Schulz-Vogt H."/>
            <person name="Richter M."/>
            <person name="Flood B."/>
            <person name="Bailey J."/>
            <person name="Amann R."/>
            <person name="Mussmann M."/>
        </authorList>
    </citation>
    <scope>NUCLEOTIDE SEQUENCE [LARGE SCALE GENOMIC DNA]</scope>
    <source>
        <strain evidence="1 2">THI036</strain>
    </source>
</reference>
<keyword evidence="2" id="KW-1185">Reference proteome</keyword>
<evidence type="ECO:0000313" key="2">
    <source>
        <dbReference type="Proteomes" id="UP000076962"/>
    </source>
</evidence>
<protein>
    <submittedName>
        <fullName evidence="1">FdxN element excision controlling factor protein</fullName>
    </submittedName>
</protein>
<dbReference type="SUPFAM" id="SSF52980">
    <property type="entry name" value="Restriction endonuclease-like"/>
    <property type="match status" value="1"/>
</dbReference>
<comment type="caution">
    <text evidence="1">The sequence shown here is derived from an EMBL/GenBank/DDBJ whole genome shotgun (WGS) entry which is preliminary data.</text>
</comment>
<sequence length="162" mass="18567">MKVFAPQTHPFLYAEVFDMPAKDKIHDAIKNAIIKDGWKITHDPYTIRYEEVTAYADLGAELILAAEKESYKIVVEIKSFISPSPLSDLKIALGQYEIYKVFLKATAPEHQLYIAISHKVSDELFQQKAYQLVIKEYQIPLLIVNVETEEIIEWTKPPNIAS</sequence>
<organism evidence="1 2">
    <name type="scientific">Candidatus Thiomargarita nelsonii</name>
    <dbReference type="NCBI Taxonomy" id="1003181"/>
    <lineage>
        <taxon>Bacteria</taxon>
        <taxon>Pseudomonadati</taxon>
        <taxon>Pseudomonadota</taxon>
        <taxon>Gammaproteobacteria</taxon>
        <taxon>Thiotrichales</taxon>
        <taxon>Thiotrichaceae</taxon>
        <taxon>Thiomargarita</taxon>
    </lineage>
</organism>
<evidence type="ECO:0000313" key="1">
    <source>
        <dbReference type="EMBL" id="OAD21190.1"/>
    </source>
</evidence>
<dbReference type="CDD" id="cd22366">
    <property type="entry name" value="XisH-like"/>
    <property type="match status" value="1"/>
</dbReference>
<gene>
    <name evidence="1" type="ORF">THIOM_003048</name>
</gene>
<dbReference type="Proteomes" id="UP000076962">
    <property type="component" value="Unassembled WGS sequence"/>
</dbReference>
<name>A0A176RZK1_9GAMM</name>
<dbReference type="InterPro" id="IPR011856">
    <property type="entry name" value="tRNA_endonuc-like_dom_sf"/>
</dbReference>
<dbReference type="AlphaFoldDB" id="A0A176RZK1"/>
<dbReference type="Gene3D" id="3.40.1350.10">
    <property type="match status" value="1"/>
</dbReference>
<dbReference type="Pfam" id="PF08814">
    <property type="entry name" value="XisH"/>
    <property type="match status" value="1"/>
</dbReference>
<proteinExistence type="predicted"/>
<dbReference type="InterPro" id="IPR014919">
    <property type="entry name" value="XisH"/>
</dbReference>
<dbReference type="InterPro" id="IPR011335">
    <property type="entry name" value="Restrct_endonuc-II-like"/>
</dbReference>
<dbReference type="GO" id="GO:0003676">
    <property type="term" value="F:nucleic acid binding"/>
    <property type="evidence" value="ECO:0007669"/>
    <property type="project" value="InterPro"/>
</dbReference>